<organism evidence="2 3">
    <name type="scientific">Pythium insidiosum</name>
    <name type="common">Pythiosis disease agent</name>
    <dbReference type="NCBI Taxonomy" id="114742"/>
    <lineage>
        <taxon>Eukaryota</taxon>
        <taxon>Sar</taxon>
        <taxon>Stramenopiles</taxon>
        <taxon>Oomycota</taxon>
        <taxon>Peronosporomycetes</taxon>
        <taxon>Pythiales</taxon>
        <taxon>Pythiaceae</taxon>
        <taxon>Pythium</taxon>
    </lineage>
</organism>
<evidence type="ECO:0000313" key="3">
    <source>
        <dbReference type="Proteomes" id="UP001209570"/>
    </source>
</evidence>
<feature type="compositionally biased region" description="Basic and acidic residues" evidence="1">
    <location>
        <begin position="245"/>
        <end position="260"/>
    </location>
</feature>
<feature type="compositionally biased region" description="Acidic residues" evidence="1">
    <location>
        <begin position="197"/>
        <end position="244"/>
    </location>
</feature>
<gene>
    <name evidence="2" type="ORF">P43SY_007962</name>
</gene>
<reference evidence="2" key="1">
    <citation type="submission" date="2021-12" db="EMBL/GenBank/DDBJ databases">
        <title>Prjna785345.</title>
        <authorList>
            <person name="Rujirawat T."/>
            <person name="Krajaejun T."/>
        </authorList>
    </citation>
    <scope>NUCLEOTIDE SEQUENCE</scope>
    <source>
        <strain evidence="2">Pi057C3</strain>
    </source>
</reference>
<feature type="compositionally biased region" description="Basic and acidic residues" evidence="1">
    <location>
        <begin position="115"/>
        <end position="124"/>
    </location>
</feature>
<evidence type="ECO:0000256" key="1">
    <source>
        <dbReference type="SAM" id="MobiDB-lite"/>
    </source>
</evidence>
<feature type="region of interest" description="Disordered" evidence="1">
    <location>
        <begin position="115"/>
        <end position="152"/>
    </location>
</feature>
<dbReference type="AlphaFoldDB" id="A0AAD5Q7S6"/>
<comment type="caution">
    <text evidence="2">The sequence shown here is derived from an EMBL/GenBank/DDBJ whole genome shotgun (WGS) entry which is preliminary data.</text>
</comment>
<dbReference type="EMBL" id="JAKCXM010000098">
    <property type="protein sequence ID" value="KAJ0402606.1"/>
    <property type="molecule type" value="Genomic_DNA"/>
</dbReference>
<feature type="compositionally biased region" description="Basic residues" evidence="1">
    <location>
        <begin position="125"/>
        <end position="139"/>
    </location>
</feature>
<accession>A0AAD5Q7S6</accession>
<name>A0AAD5Q7S6_PYTIN</name>
<feature type="region of interest" description="Disordered" evidence="1">
    <location>
        <begin position="191"/>
        <end position="260"/>
    </location>
</feature>
<sequence>MSSSTNGYDRRYSSIASDLDAAIERVVSHFEDNDVAMRLDVLRGLAVHAKLAFETERIKERLRQHPVTKELIERVTTPSTVYERLHRALVVEEHSCEYDRERNVEMRATVRWELARESQREGKAKPSKKGTPQRKKRRTTTGPLWSTHTFSRQLSEDGATTLIEYAVSLSFGSDGAPVELVRFALASETPYPRSFYEDDNGMASDEEEDAHEDDSGDEEASQSHEGDDETESPSDAEGGDDSDSEGEHSDPFGEEIRGFEFGEEAMDRLLEWIDAEYEELDPSDVIGFLLALPVYEDDWMIDERIGQILFGGMGDSEADFEEIVDDDDDMEEDEEEAENDLD</sequence>
<feature type="compositionally biased region" description="Polar residues" evidence="1">
    <location>
        <begin position="140"/>
        <end position="152"/>
    </location>
</feature>
<dbReference type="Proteomes" id="UP001209570">
    <property type="component" value="Unassembled WGS sequence"/>
</dbReference>
<feature type="region of interest" description="Disordered" evidence="1">
    <location>
        <begin position="322"/>
        <end position="342"/>
    </location>
</feature>
<proteinExistence type="predicted"/>
<protein>
    <submittedName>
        <fullName evidence="2">Uncharacterized protein</fullName>
    </submittedName>
</protein>
<keyword evidence="3" id="KW-1185">Reference proteome</keyword>
<evidence type="ECO:0000313" key="2">
    <source>
        <dbReference type="EMBL" id="KAJ0402606.1"/>
    </source>
</evidence>